<dbReference type="RefSeq" id="WP_063244589.1">
    <property type="nucleotide sequence ID" value="NZ_LUKF01000017.1"/>
</dbReference>
<keyword evidence="8" id="KW-0784">Thiamine biosynthesis</keyword>
<organism evidence="14 15">
    <name type="scientific">Bdellovibrio bacteriovorus</name>
    <dbReference type="NCBI Taxonomy" id="959"/>
    <lineage>
        <taxon>Bacteria</taxon>
        <taxon>Pseudomonadati</taxon>
        <taxon>Bdellovibrionota</taxon>
        <taxon>Bdellovibrionia</taxon>
        <taxon>Bdellovibrionales</taxon>
        <taxon>Pseudobdellovibrionaceae</taxon>
        <taxon>Bdellovibrio</taxon>
    </lineage>
</organism>
<dbReference type="PANTHER" id="PTHR31528">
    <property type="entry name" value="4-AMINO-5-HYDROXYMETHYL-2-METHYLPYRIMIDINE PHOSPHATE SYNTHASE THI11-RELATED"/>
    <property type="match status" value="1"/>
</dbReference>
<evidence type="ECO:0000256" key="1">
    <source>
        <dbReference type="ARBA" id="ARBA00003469"/>
    </source>
</evidence>
<comment type="similarity">
    <text evidence="3">Belongs to the NMT1/THI5 family.</text>
</comment>
<comment type="pathway">
    <text evidence="2">Cofactor biosynthesis; thiamine diphosphate biosynthesis.</text>
</comment>
<comment type="subunit">
    <text evidence="4">Homodimer.</text>
</comment>
<feature type="chain" id="PRO_5007572695" description="Thiamine pyrimidine synthase" evidence="12">
    <location>
        <begin position="19"/>
        <end position="310"/>
    </location>
</feature>
<gene>
    <name evidence="14" type="ORF">AZI85_09810</name>
</gene>
<dbReference type="EMBL" id="LUKF01000017">
    <property type="protein sequence ID" value="KYG61227.1"/>
    <property type="molecule type" value="Genomic_DNA"/>
</dbReference>
<evidence type="ECO:0000256" key="9">
    <source>
        <dbReference type="ARBA" id="ARBA00023004"/>
    </source>
</evidence>
<keyword evidence="5" id="KW-0808">Transferase</keyword>
<dbReference type="InterPro" id="IPR027939">
    <property type="entry name" value="NMT1/THI5"/>
</dbReference>
<evidence type="ECO:0000256" key="2">
    <source>
        <dbReference type="ARBA" id="ARBA00004948"/>
    </source>
</evidence>
<dbReference type="SUPFAM" id="SSF53850">
    <property type="entry name" value="Periplasmic binding protein-like II"/>
    <property type="match status" value="1"/>
</dbReference>
<dbReference type="Pfam" id="PF09084">
    <property type="entry name" value="NMT1"/>
    <property type="match status" value="1"/>
</dbReference>
<dbReference type="InterPro" id="IPR015168">
    <property type="entry name" value="SsuA/THI5"/>
</dbReference>
<evidence type="ECO:0000256" key="8">
    <source>
        <dbReference type="ARBA" id="ARBA00022977"/>
    </source>
</evidence>
<evidence type="ECO:0000256" key="11">
    <source>
        <dbReference type="ARBA" id="ARBA00048179"/>
    </source>
</evidence>
<dbReference type="Gene3D" id="3.40.190.10">
    <property type="entry name" value="Periplasmic binding protein-like II"/>
    <property type="match status" value="2"/>
</dbReference>
<proteinExistence type="inferred from homology"/>
<keyword evidence="12" id="KW-0732">Signal</keyword>
<feature type="domain" description="SsuA/THI5-like" evidence="13">
    <location>
        <begin position="34"/>
        <end position="242"/>
    </location>
</feature>
<protein>
    <recommendedName>
        <fullName evidence="10">Thiamine pyrimidine synthase</fullName>
    </recommendedName>
</protein>
<comment type="function">
    <text evidence="1">Responsible for the formation of the pyrimidine heterocycle in the thiamine biosynthesis pathway. Catalyzes the formation of hydroxymethylpyrimidine phosphate (HMP-P) from histidine and pyridoxal phosphate (PLP). The protein uses PLP and the active site histidine to form HMP-P, generating an inactive enzyme. The enzyme can only undergo a single turnover, which suggests it is a suicide enzyme.</text>
</comment>
<dbReference type="AlphaFoldDB" id="A0A150WE85"/>
<evidence type="ECO:0000256" key="12">
    <source>
        <dbReference type="SAM" id="SignalP"/>
    </source>
</evidence>
<evidence type="ECO:0000313" key="15">
    <source>
        <dbReference type="Proteomes" id="UP000075391"/>
    </source>
</evidence>
<dbReference type="GO" id="GO:0016740">
    <property type="term" value="F:transferase activity"/>
    <property type="evidence" value="ECO:0007669"/>
    <property type="project" value="UniProtKB-KW"/>
</dbReference>
<dbReference type="GO" id="GO:0046872">
    <property type="term" value="F:metal ion binding"/>
    <property type="evidence" value="ECO:0007669"/>
    <property type="project" value="UniProtKB-KW"/>
</dbReference>
<evidence type="ECO:0000259" key="13">
    <source>
        <dbReference type="Pfam" id="PF09084"/>
    </source>
</evidence>
<evidence type="ECO:0000256" key="4">
    <source>
        <dbReference type="ARBA" id="ARBA00011738"/>
    </source>
</evidence>
<sequence length="310" mass="34370">MKSWLLSFAFLLVSPAFAQTPTSVTLALNWKAEPEFGGFYAAALQGIYKKHGLDVKILEGGSGTPTVQMLANGKVEFAIVSADEVILSQDRNSKNKVKGLFAVYQTSPYIVMSHAEKNYKNLKDVFMSEGILSMQSGLPYYQYLVKKFGKPKVKVVPYAGGVSNFLNDKNFSQQGFITTEPLSAEKAGAKVKTFLIAEEGFNPYLVVIGATEETLSKKPELVKKFVAASREGWIAYLKDPKETNKHMATLNKAFDLQTFNKAAEVQKPLIETKETLGSMSSTRWSTLVQQLKDLKLIKSSPKAEDLYTNY</sequence>
<accession>A0A150WE85</accession>
<dbReference type="GO" id="GO:0009228">
    <property type="term" value="P:thiamine biosynthetic process"/>
    <property type="evidence" value="ECO:0007669"/>
    <property type="project" value="UniProtKB-KW"/>
</dbReference>
<comment type="caution">
    <text evidence="14">The sequence shown here is derived from an EMBL/GenBank/DDBJ whole genome shotgun (WGS) entry which is preliminary data.</text>
</comment>
<evidence type="ECO:0000313" key="14">
    <source>
        <dbReference type="EMBL" id="KYG61227.1"/>
    </source>
</evidence>
<keyword evidence="7" id="KW-0663">Pyridoxal phosphate</keyword>
<dbReference type="PANTHER" id="PTHR31528:SF1">
    <property type="entry name" value="4-AMINO-5-HYDROXYMETHYL-2-METHYLPYRIMIDINE PHOSPHATE SYNTHASE THI11-RELATED"/>
    <property type="match status" value="1"/>
</dbReference>
<keyword evidence="6" id="KW-0479">Metal-binding</keyword>
<evidence type="ECO:0000256" key="3">
    <source>
        <dbReference type="ARBA" id="ARBA00009406"/>
    </source>
</evidence>
<keyword evidence="9" id="KW-0408">Iron</keyword>
<name>A0A150WE85_BDEBC</name>
<evidence type="ECO:0000256" key="7">
    <source>
        <dbReference type="ARBA" id="ARBA00022898"/>
    </source>
</evidence>
<evidence type="ECO:0000256" key="5">
    <source>
        <dbReference type="ARBA" id="ARBA00022679"/>
    </source>
</evidence>
<comment type="catalytic activity">
    <reaction evidence="11">
        <text>N(6)-(pyridoxal phosphate)-L-lysyl-[4-amino-5-hydroxymethyl-2-methylpyrimidine phosphate synthase] + L-histidyl-[4-amino-5-hydroxymethyl-2-methylpyrimidine phosphate synthase] + 2 Fe(3+) + 4 H2O = L-lysyl-[4-amino-5-hydroxymethyl-2-methylpyrimidine phosphate synthase] + (2S)-2-amino-5-hydroxy-4-oxopentanoyl-[4-amino-5-hydroxymethyl-2-methylpyrimidine phosphate synthase] + 4-amino-2-methyl-5-(phosphooxymethyl)pyrimidine + 3-oxopropanoate + 2 Fe(2+) + 2 H(+)</text>
        <dbReference type="Rhea" id="RHEA:65756"/>
        <dbReference type="Rhea" id="RHEA-COMP:16892"/>
        <dbReference type="Rhea" id="RHEA-COMP:16893"/>
        <dbReference type="Rhea" id="RHEA-COMP:16894"/>
        <dbReference type="Rhea" id="RHEA-COMP:16895"/>
        <dbReference type="ChEBI" id="CHEBI:15377"/>
        <dbReference type="ChEBI" id="CHEBI:15378"/>
        <dbReference type="ChEBI" id="CHEBI:29033"/>
        <dbReference type="ChEBI" id="CHEBI:29034"/>
        <dbReference type="ChEBI" id="CHEBI:29969"/>
        <dbReference type="ChEBI" id="CHEBI:29979"/>
        <dbReference type="ChEBI" id="CHEBI:33190"/>
        <dbReference type="ChEBI" id="CHEBI:58354"/>
        <dbReference type="ChEBI" id="CHEBI:143915"/>
        <dbReference type="ChEBI" id="CHEBI:157692"/>
    </reaction>
    <physiologicalReaction direction="left-to-right" evidence="11">
        <dbReference type="Rhea" id="RHEA:65757"/>
    </physiologicalReaction>
</comment>
<reference evidence="14 15" key="1">
    <citation type="submission" date="2016-03" db="EMBL/GenBank/DDBJ databases">
        <authorList>
            <person name="Ploux O."/>
        </authorList>
    </citation>
    <scope>NUCLEOTIDE SEQUENCE [LARGE SCALE GENOMIC DNA]</scope>
    <source>
        <strain evidence="14 15">BER2</strain>
    </source>
</reference>
<evidence type="ECO:0000256" key="6">
    <source>
        <dbReference type="ARBA" id="ARBA00022723"/>
    </source>
</evidence>
<dbReference type="Proteomes" id="UP000075391">
    <property type="component" value="Unassembled WGS sequence"/>
</dbReference>
<dbReference type="OrthoDB" id="5289677at2"/>
<feature type="signal peptide" evidence="12">
    <location>
        <begin position="1"/>
        <end position="18"/>
    </location>
</feature>
<evidence type="ECO:0000256" key="10">
    <source>
        <dbReference type="ARBA" id="ARBA00033171"/>
    </source>
</evidence>